<dbReference type="AlphaFoldDB" id="A0A8X6IRI5"/>
<organism evidence="1 2">
    <name type="scientific">Nephila pilipes</name>
    <name type="common">Giant wood spider</name>
    <name type="synonym">Nephila maculata</name>
    <dbReference type="NCBI Taxonomy" id="299642"/>
    <lineage>
        <taxon>Eukaryota</taxon>
        <taxon>Metazoa</taxon>
        <taxon>Ecdysozoa</taxon>
        <taxon>Arthropoda</taxon>
        <taxon>Chelicerata</taxon>
        <taxon>Arachnida</taxon>
        <taxon>Araneae</taxon>
        <taxon>Araneomorphae</taxon>
        <taxon>Entelegynae</taxon>
        <taxon>Araneoidea</taxon>
        <taxon>Nephilidae</taxon>
        <taxon>Nephila</taxon>
    </lineage>
</organism>
<gene>
    <name evidence="1" type="primary">AVEN_245741_1</name>
    <name evidence="1" type="ORF">NPIL_522801</name>
</gene>
<reference evidence="1" key="1">
    <citation type="submission" date="2020-08" db="EMBL/GenBank/DDBJ databases">
        <title>Multicomponent nature underlies the extraordinary mechanical properties of spider dragline silk.</title>
        <authorList>
            <person name="Kono N."/>
            <person name="Nakamura H."/>
            <person name="Mori M."/>
            <person name="Yoshida Y."/>
            <person name="Ohtoshi R."/>
            <person name="Malay A.D."/>
            <person name="Moran D.A.P."/>
            <person name="Tomita M."/>
            <person name="Numata K."/>
            <person name="Arakawa K."/>
        </authorList>
    </citation>
    <scope>NUCLEOTIDE SEQUENCE</scope>
</reference>
<sequence>MSVKTLYNHLKSSADIPIRCPICSERMTVSHFYQRHASENHRLKSRKQCVFCEGLKSWAHGEKNRPDNVKYVVECLKRFVIVARDESSGMDDETKKKEEEEEEEVTSVEACECKKFESTPHQMFGRRKKRMNEYVGFYGSIFENLDWWRCDDPVEFTEASGLGKDVYGILQRFTRGDLVWFHLMVKHDAFETFCKEMEKIRDQFKFPNRGRAKKCVKIQDPFHLAHAIVHVSQRKSGCDGRIPPI</sequence>
<evidence type="ECO:0000313" key="1">
    <source>
        <dbReference type="EMBL" id="GFS56064.1"/>
    </source>
</evidence>
<proteinExistence type="predicted"/>
<comment type="caution">
    <text evidence="1">The sequence shown here is derived from an EMBL/GenBank/DDBJ whole genome shotgun (WGS) entry which is preliminary data.</text>
</comment>
<dbReference type="Proteomes" id="UP000887013">
    <property type="component" value="Unassembled WGS sequence"/>
</dbReference>
<protein>
    <submittedName>
        <fullName evidence="1">Uncharacterized protein</fullName>
    </submittedName>
</protein>
<evidence type="ECO:0000313" key="2">
    <source>
        <dbReference type="Proteomes" id="UP000887013"/>
    </source>
</evidence>
<accession>A0A8X6IRI5</accession>
<name>A0A8X6IRI5_NEPPI</name>
<dbReference type="EMBL" id="BMAW01046543">
    <property type="protein sequence ID" value="GFS56064.1"/>
    <property type="molecule type" value="Genomic_DNA"/>
</dbReference>
<keyword evidence="2" id="KW-1185">Reference proteome</keyword>